<keyword evidence="2" id="KW-0472">Membrane</keyword>
<reference evidence="3 4" key="1">
    <citation type="submission" date="2018-06" db="EMBL/GenBank/DDBJ databases">
        <title>A transcriptomic atlas of mushroom development highlights an independent origin of complex multicellularity.</title>
        <authorList>
            <consortium name="DOE Joint Genome Institute"/>
            <person name="Krizsan K."/>
            <person name="Almasi E."/>
            <person name="Merenyi Z."/>
            <person name="Sahu N."/>
            <person name="Viragh M."/>
            <person name="Koszo T."/>
            <person name="Mondo S."/>
            <person name="Kiss B."/>
            <person name="Balint B."/>
            <person name="Kues U."/>
            <person name="Barry K."/>
            <person name="Hegedus J.C."/>
            <person name="Henrissat B."/>
            <person name="Johnson J."/>
            <person name="Lipzen A."/>
            <person name="Ohm R."/>
            <person name="Nagy I."/>
            <person name="Pangilinan J."/>
            <person name="Yan J."/>
            <person name="Xiong Y."/>
            <person name="Grigoriev I.V."/>
            <person name="Hibbett D.S."/>
            <person name="Nagy L.G."/>
        </authorList>
    </citation>
    <scope>NUCLEOTIDE SEQUENCE [LARGE SCALE GENOMIC DNA]</scope>
    <source>
        <strain evidence="3 4">SZMC22713</strain>
    </source>
</reference>
<evidence type="ECO:0000256" key="2">
    <source>
        <dbReference type="SAM" id="Phobius"/>
    </source>
</evidence>
<organism evidence="3 4">
    <name type="scientific">Rickenella mellea</name>
    <dbReference type="NCBI Taxonomy" id="50990"/>
    <lineage>
        <taxon>Eukaryota</taxon>
        <taxon>Fungi</taxon>
        <taxon>Dikarya</taxon>
        <taxon>Basidiomycota</taxon>
        <taxon>Agaricomycotina</taxon>
        <taxon>Agaricomycetes</taxon>
        <taxon>Hymenochaetales</taxon>
        <taxon>Rickenellaceae</taxon>
        <taxon>Rickenella</taxon>
    </lineage>
</organism>
<feature type="region of interest" description="Disordered" evidence="1">
    <location>
        <begin position="1"/>
        <end position="58"/>
    </location>
</feature>
<name>A0A4Y7PLU9_9AGAM</name>
<keyword evidence="2" id="KW-1133">Transmembrane helix</keyword>
<evidence type="ECO:0000256" key="1">
    <source>
        <dbReference type="SAM" id="MobiDB-lite"/>
    </source>
</evidence>
<feature type="compositionally biased region" description="Acidic residues" evidence="1">
    <location>
        <begin position="23"/>
        <end position="39"/>
    </location>
</feature>
<sequence length="254" mass="28838">MWEKERLAREARNSTLLPIVQDEGGEDDPDAPVADDSDHENESVMESTGDGTRGLNLDADMSPPSDIPLIDPREDATTIYAGSHEAWFVRAILMLVAFLHTRHHVSFRACNILLFCLNAIFLFLNLITIDAQMPVNLATVLKKLELGDRFVVYPICHLCHRIFRPDIPVASFCPDCDTALFKAASSCVFERIKRRPAPLHLPSAQRLFKSSLRCWWISSLNLAMKMPWRHGRHALMSRADIKISWTENYALELL</sequence>
<keyword evidence="4" id="KW-1185">Reference proteome</keyword>
<feature type="compositionally biased region" description="Basic and acidic residues" evidence="1">
    <location>
        <begin position="1"/>
        <end position="12"/>
    </location>
</feature>
<dbReference type="STRING" id="50990.A0A4Y7PLU9"/>
<dbReference type="VEuPathDB" id="FungiDB:BD410DRAFT_104683"/>
<evidence type="ECO:0000313" key="4">
    <source>
        <dbReference type="Proteomes" id="UP000294933"/>
    </source>
</evidence>
<keyword evidence="2" id="KW-0812">Transmembrane</keyword>
<evidence type="ECO:0000313" key="3">
    <source>
        <dbReference type="EMBL" id="TDL15549.1"/>
    </source>
</evidence>
<protein>
    <submittedName>
        <fullName evidence="3">Uncharacterized protein</fullName>
    </submittedName>
</protein>
<proteinExistence type="predicted"/>
<dbReference type="Proteomes" id="UP000294933">
    <property type="component" value="Unassembled WGS sequence"/>
</dbReference>
<dbReference type="OrthoDB" id="3265985at2759"/>
<dbReference type="AlphaFoldDB" id="A0A4Y7PLU9"/>
<feature type="transmembrane region" description="Helical" evidence="2">
    <location>
        <begin position="109"/>
        <end position="127"/>
    </location>
</feature>
<accession>A0A4Y7PLU9</accession>
<gene>
    <name evidence="3" type="ORF">BD410DRAFT_104683</name>
</gene>
<dbReference type="EMBL" id="ML170271">
    <property type="protein sequence ID" value="TDL15549.1"/>
    <property type="molecule type" value="Genomic_DNA"/>
</dbReference>